<comment type="caution">
    <text evidence="3">The sequence shown here is derived from an EMBL/GenBank/DDBJ whole genome shotgun (WGS) entry which is preliminary data.</text>
</comment>
<dbReference type="SMART" id="SM00028">
    <property type="entry name" value="TPR"/>
    <property type="match status" value="4"/>
</dbReference>
<dbReference type="PROSITE" id="PS50005">
    <property type="entry name" value="TPR"/>
    <property type="match status" value="1"/>
</dbReference>
<feature type="compositionally biased region" description="Polar residues" evidence="2">
    <location>
        <begin position="336"/>
        <end position="347"/>
    </location>
</feature>
<proteinExistence type="predicted"/>
<reference evidence="3" key="1">
    <citation type="journal article" date="2014" name="Int. J. Syst. Evol. Microbiol.">
        <title>Complete genome of a new Firmicutes species belonging to the dominant human colonic microbiota ('Ruminococcus bicirculans') reveals two chromosomes and a selective capacity to utilize plant glucans.</title>
        <authorList>
            <consortium name="NISC Comparative Sequencing Program"/>
            <person name="Wegmann U."/>
            <person name="Louis P."/>
            <person name="Goesmann A."/>
            <person name="Henrissat B."/>
            <person name="Duncan S.H."/>
            <person name="Flint H.J."/>
        </authorList>
    </citation>
    <scope>NUCLEOTIDE SEQUENCE</scope>
    <source>
        <strain evidence="3">CECT 7703</strain>
    </source>
</reference>
<feature type="repeat" description="TPR" evidence="1">
    <location>
        <begin position="415"/>
        <end position="448"/>
    </location>
</feature>
<organism evidence="3 4">
    <name type="scientific">Chitinimonas viridis</name>
    <dbReference type="NCBI Taxonomy" id="664880"/>
    <lineage>
        <taxon>Bacteria</taxon>
        <taxon>Pseudomonadati</taxon>
        <taxon>Pseudomonadota</taxon>
        <taxon>Betaproteobacteria</taxon>
        <taxon>Neisseriales</taxon>
        <taxon>Chitinibacteraceae</taxon>
        <taxon>Chitinimonas</taxon>
    </lineage>
</organism>
<keyword evidence="1" id="KW-0802">TPR repeat</keyword>
<keyword evidence="4" id="KW-1185">Reference proteome</keyword>
<evidence type="ECO:0000256" key="1">
    <source>
        <dbReference type="PROSITE-ProRule" id="PRU00339"/>
    </source>
</evidence>
<feature type="compositionally biased region" description="Basic and acidic residues" evidence="2">
    <location>
        <begin position="132"/>
        <end position="143"/>
    </location>
</feature>
<reference evidence="3" key="2">
    <citation type="submission" date="2023-06" db="EMBL/GenBank/DDBJ databases">
        <authorList>
            <person name="Lucena T."/>
            <person name="Sun Q."/>
        </authorList>
    </citation>
    <scope>NUCLEOTIDE SEQUENCE</scope>
    <source>
        <strain evidence="3">CECT 7703</strain>
    </source>
</reference>
<evidence type="ECO:0000256" key="2">
    <source>
        <dbReference type="SAM" id="MobiDB-lite"/>
    </source>
</evidence>
<feature type="region of interest" description="Disordered" evidence="2">
    <location>
        <begin position="130"/>
        <end position="229"/>
    </location>
</feature>
<dbReference type="InterPro" id="IPR019734">
    <property type="entry name" value="TPR_rpt"/>
</dbReference>
<gene>
    <name evidence="3" type="ORF">QWZ03_14735</name>
</gene>
<name>A0ABT8B8Z8_9NEIS</name>
<feature type="region of interest" description="Disordered" evidence="2">
    <location>
        <begin position="262"/>
        <end position="327"/>
    </location>
</feature>
<dbReference type="InterPro" id="IPR011990">
    <property type="entry name" value="TPR-like_helical_dom_sf"/>
</dbReference>
<feature type="region of interest" description="Disordered" evidence="2">
    <location>
        <begin position="336"/>
        <end position="355"/>
    </location>
</feature>
<feature type="compositionally biased region" description="Low complexity" evidence="2">
    <location>
        <begin position="151"/>
        <end position="169"/>
    </location>
</feature>
<dbReference type="Pfam" id="PF13176">
    <property type="entry name" value="TPR_7"/>
    <property type="match status" value="1"/>
</dbReference>
<dbReference type="SUPFAM" id="SSF48452">
    <property type="entry name" value="TPR-like"/>
    <property type="match status" value="1"/>
</dbReference>
<dbReference type="Pfam" id="PF14559">
    <property type="entry name" value="TPR_19"/>
    <property type="match status" value="1"/>
</dbReference>
<accession>A0ABT8B8Z8</accession>
<dbReference type="EMBL" id="JAUFPU010000018">
    <property type="protein sequence ID" value="MDN3578023.1"/>
    <property type="molecule type" value="Genomic_DNA"/>
</dbReference>
<feature type="compositionally biased region" description="Pro residues" evidence="2">
    <location>
        <begin position="76"/>
        <end position="92"/>
    </location>
</feature>
<sequence>MSLLLDALKKAEAAKRRKQEGATASPLPASTESGAETRAAPAPDLPAPVEAVTPDYPSLSLEDVVEETATASPEAPANPEPVLEPVPEPVPIATPAKPDLPELRFELLPQPPAEPVDVPPAAHPASHLLALDPEHAGNHDVTPDKPTAVEAASVAQPKAEPAAAPAAIPASPPPTEPARPSEPVLAAPAPLMPPTARSEAPPAQLSPEAARQLFDSKQKTQRSGPSPGQRLALIAGVGVLGLLAAGGWLWWQTREVGSFNPGAAVQPAPAELTDPAATPAAGEPSPPPGTDAAEAEAGATTQIPAPAAPSSGPQSVLPPSPLQPLPVASASIGQATPAQVAAQTSLPVSPKPGDRAQVVELPAGLAAPDVRFVRDNPPPSIARNVAQGFEAFQQGDYGRAAELYRAQLQQDSRNRDALLGLAAVAVKRNQLDEARNLYRRLLANDPKDALAATALLSLSTDADADGNEGRLKAAEASQPGPETATALAGLLARQGRWREAQEYYFKAHAAAPAEPDYAYNLAVALDALGEARLASQYYGTALKLRGSKPGSFNPDVVQQRLQTLGAN</sequence>
<feature type="region of interest" description="Disordered" evidence="2">
    <location>
        <begin position="11"/>
        <end position="97"/>
    </location>
</feature>
<dbReference type="PANTHER" id="PTHR48125">
    <property type="entry name" value="LP07818P1"/>
    <property type="match status" value="1"/>
</dbReference>
<dbReference type="RefSeq" id="WP_290333412.1">
    <property type="nucleotide sequence ID" value="NZ_JAUFPU010000018.1"/>
</dbReference>
<dbReference type="PANTHER" id="PTHR48125:SF10">
    <property type="entry name" value="OS12G0136300 PROTEIN"/>
    <property type="match status" value="1"/>
</dbReference>
<evidence type="ECO:0000313" key="3">
    <source>
        <dbReference type="EMBL" id="MDN3578023.1"/>
    </source>
</evidence>
<evidence type="ECO:0000313" key="4">
    <source>
        <dbReference type="Proteomes" id="UP001180081"/>
    </source>
</evidence>
<dbReference type="Proteomes" id="UP001180081">
    <property type="component" value="Unassembled WGS sequence"/>
</dbReference>
<dbReference type="Gene3D" id="1.25.40.10">
    <property type="entry name" value="Tetratricopeptide repeat domain"/>
    <property type="match status" value="2"/>
</dbReference>
<protein>
    <submittedName>
        <fullName evidence="3">Tetratricopeptide repeat protein</fullName>
    </submittedName>
</protein>
<feature type="compositionally biased region" description="Low complexity" evidence="2">
    <location>
        <begin position="290"/>
        <end position="315"/>
    </location>
</feature>